<feature type="region of interest" description="Disordered" evidence="1">
    <location>
        <begin position="126"/>
        <end position="180"/>
    </location>
</feature>
<comment type="caution">
    <text evidence="2">The sequence shown here is derived from an EMBL/GenBank/DDBJ whole genome shotgun (WGS) entry which is preliminary data.</text>
</comment>
<name>X6PAF6_RETFI</name>
<dbReference type="EMBL" id="ASPP01001945">
    <property type="protein sequence ID" value="ETO35113.1"/>
    <property type="molecule type" value="Genomic_DNA"/>
</dbReference>
<dbReference type="Proteomes" id="UP000023152">
    <property type="component" value="Unassembled WGS sequence"/>
</dbReference>
<dbReference type="AlphaFoldDB" id="X6PAF6"/>
<evidence type="ECO:0000256" key="1">
    <source>
        <dbReference type="SAM" id="MobiDB-lite"/>
    </source>
</evidence>
<feature type="compositionally biased region" description="Low complexity" evidence="1">
    <location>
        <begin position="163"/>
        <end position="180"/>
    </location>
</feature>
<reference evidence="2 3" key="1">
    <citation type="journal article" date="2013" name="Curr. Biol.">
        <title>The Genome of the Foraminiferan Reticulomyxa filosa.</title>
        <authorList>
            <person name="Glockner G."/>
            <person name="Hulsmann N."/>
            <person name="Schleicher M."/>
            <person name="Noegel A.A."/>
            <person name="Eichinger L."/>
            <person name="Gallinger C."/>
            <person name="Pawlowski J."/>
            <person name="Sierra R."/>
            <person name="Euteneuer U."/>
            <person name="Pillet L."/>
            <person name="Moustafa A."/>
            <person name="Platzer M."/>
            <person name="Groth M."/>
            <person name="Szafranski K."/>
            <person name="Schliwa M."/>
        </authorList>
    </citation>
    <scope>NUCLEOTIDE SEQUENCE [LARGE SCALE GENOMIC DNA]</scope>
</reference>
<organism evidence="2 3">
    <name type="scientific">Reticulomyxa filosa</name>
    <dbReference type="NCBI Taxonomy" id="46433"/>
    <lineage>
        <taxon>Eukaryota</taxon>
        <taxon>Sar</taxon>
        <taxon>Rhizaria</taxon>
        <taxon>Retaria</taxon>
        <taxon>Foraminifera</taxon>
        <taxon>Monothalamids</taxon>
        <taxon>Reticulomyxidae</taxon>
        <taxon>Reticulomyxa</taxon>
    </lineage>
</organism>
<accession>X6PAF6</accession>
<gene>
    <name evidence="2" type="ORF">RFI_01961</name>
</gene>
<feature type="compositionally biased region" description="Basic and acidic residues" evidence="1">
    <location>
        <begin position="134"/>
        <end position="162"/>
    </location>
</feature>
<keyword evidence="3" id="KW-1185">Reference proteome</keyword>
<evidence type="ECO:0000313" key="3">
    <source>
        <dbReference type="Proteomes" id="UP000023152"/>
    </source>
</evidence>
<protein>
    <submittedName>
        <fullName evidence="2">Uncharacterized protein</fullName>
    </submittedName>
</protein>
<evidence type="ECO:0000313" key="2">
    <source>
        <dbReference type="EMBL" id="ETO35113.1"/>
    </source>
</evidence>
<proteinExistence type="predicted"/>
<sequence length="264" mass="29901">MVFFFFLQITKWKKKKKLNSEWNIINTITVTINKGGENIWAPMVDVCADIIEEFGAHNCNPLHHIHRIHTLYNTAKLKGKAPCEKLLTTLYQHLGADWKVAIHGTMDKKITAKWEKAWTTSVKNPGSYVQKRSFNGEKQQKSNVKKTDKKEEEKKEEKKPEVKPAAAAAPATEAAPVVPAGPTVTSGGVTYVFPPGVDPKDPNLVQQDGKWFRKIKKKVKKQQKQEVSVERGELTKDKAWIVDEMAKFVEKVAFPTQADMTKTF</sequence>